<feature type="region of interest" description="Disordered" evidence="4">
    <location>
        <begin position="310"/>
        <end position="347"/>
    </location>
</feature>
<dbReference type="PROSITE" id="PS50082">
    <property type="entry name" value="WD_REPEATS_2"/>
    <property type="match status" value="1"/>
</dbReference>
<dbReference type="PROSITE" id="PS00678">
    <property type="entry name" value="WD_REPEATS_1"/>
    <property type="match status" value="1"/>
</dbReference>
<reference evidence="5 6" key="1">
    <citation type="submission" date="2016-02" db="EMBL/GenBank/DDBJ databases">
        <title>Complete genome sequence and transcriptome regulation of the pentose utilising yeast Sugiyamaella lignohabitans.</title>
        <authorList>
            <person name="Bellasio M."/>
            <person name="Peymann A."/>
            <person name="Valli M."/>
            <person name="Sipitzky M."/>
            <person name="Graf A."/>
            <person name="Sauer M."/>
            <person name="Marx H."/>
            <person name="Mattanovich D."/>
        </authorList>
    </citation>
    <scope>NUCLEOTIDE SEQUENCE [LARGE SCALE GENOMIC DNA]</scope>
    <source>
        <strain evidence="5 6">CBS 10342</strain>
    </source>
</reference>
<dbReference type="InterPro" id="IPR015943">
    <property type="entry name" value="WD40/YVTN_repeat-like_dom_sf"/>
</dbReference>
<dbReference type="KEGG" id="slb:AWJ20_2903"/>
<dbReference type="SMART" id="SM00320">
    <property type="entry name" value="WD40"/>
    <property type="match status" value="1"/>
</dbReference>
<feature type="repeat" description="WD" evidence="3">
    <location>
        <begin position="118"/>
        <end position="162"/>
    </location>
</feature>
<feature type="compositionally biased region" description="Low complexity" evidence="4">
    <location>
        <begin position="218"/>
        <end position="230"/>
    </location>
</feature>
<dbReference type="AlphaFoldDB" id="A0A161HMV1"/>
<evidence type="ECO:0000256" key="2">
    <source>
        <dbReference type="ARBA" id="ARBA00022737"/>
    </source>
</evidence>
<dbReference type="RefSeq" id="XP_018737754.1">
    <property type="nucleotide sequence ID" value="XM_018879880.1"/>
</dbReference>
<feature type="compositionally biased region" description="Polar residues" evidence="4">
    <location>
        <begin position="239"/>
        <end position="268"/>
    </location>
</feature>
<proteinExistence type="predicted"/>
<evidence type="ECO:0000256" key="4">
    <source>
        <dbReference type="SAM" id="MobiDB-lite"/>
    </source>
</evidence>
<dbReference type="OrthoDB" id="6252103at2759"/>
<feature type="compositionally biased region" description="Polar residues" evidence="4">
    <location>
        <begin position="310"/>
        <end position="326"/>
    </location>
</feature>
<dbReference type="InterPro" id="IPR019775">
    <property type="entry name" value="WD40_repeat_CS"/>
</dbReference>
<dbReference type="GeneID" id="30034866"/>
<dbReference type="Proteomes" id="UP000189580">
    <property type="component" value="Chromosome b"/>
</dbReference>
<dbReference type="PANTHER" id="PTHR45589:SF1">
    <property type="entry name" value="WD REPEAT DOMAIN 62, ISOFORM G"/>
    <property type="match status" value="1"/>
</dbReference>
<evidence type="ECO:0000313" key="5">
    <source>
        <dbReference type="EMBL" id="ANB15277.1"/>
    </source>
</evidence>
<evidence type="ECO:0000256" key="1">
    <source>
        <dbReference type="ARBA" id="ARBA00022574"/>
    </source>
</evidence>
<dbReference type="Gene3D" id="2.130.10.10">
    <property type="entry name" value="YVTN repeat-like/Quinoprotein amine dehydrogenase"/>
    <property type="match status" value="1"/>
</dbReference>
<dbReference type="InterPro" id="IPR052779">
    <property type="entry name" value="WDR62"/>
</dbReference>
<gene>
    <name evidence="5" type="ORF">AWJ20_2903</name>
</gene>
<keyword evidence="6" id="KW-1185">Reference proteome</keyword>
<feature type="region of interest" description="Disordered" evidence="4">
    <location>
        <begin position="394"/>
        <end position="431"/>
    </location>
</feature>
<dbReference type="SUPFAM" id="SSF50998">
    <property type="entry name" value="Quinoprotein alcohol dehydrogenase-like"/>
    <property type="match status" value="1"/>
</dbReference>
<accession>A0A161HMV1</accession>
<dbReference type="PANTHER" id="PTHR45589">
    <property type="entry name" value="WD REPEAT DOMAIN 62, ISOFORM G"/>
    <property type="match status" value="1"/>
</dbReference>
<keyword evidence="1 3" id="KW-0853">WD repeat</keyword>
<name>A0A161HMV1_9ASCO</name>
<protein>
    <submittedName>
        <fullName evidence="5">Uncharacterized protein</fullName>
    </submittedName>
</protein>
<dbReference type="InterPro" id="IPR011047">
    <property type="entry name" value="Quinoprotein_ADH-like_sf"/>
</dbReference>
<evidence type="ECO:0000256" key="3">
    <source>
        <dbReference type="PROSITE-ProRule" id="PRU00221"/>
    </source>
</evidence>
<sequence length="498" mass="53438">MVLDPENNQVVGFISERIISLKSTPLDMCLDCRSDKLIISSDKQCWVYRVSAGDLVCSYKTGDNGYYGISASGGNVDAVNLGTISLGFLSDKIYLAGMGSDKSVRLYEHPTGTVIGSGWGHSEGISGLTWVYTGDGATMLASSGNDGTIFLWDITVDAHTSSTTSLPTPGSPNRVSPTRKILSKAELSKFIPNHQIMRATKSPSPGRKSIVSSLSARNPSPISNQSSGSSTAILPAKTPTKTLSASRMTGSSVTQNLSNTTSDSNSAGSPIRSGARYGNSFPPTKQNVFPPIKQREAIGSRLRQSMVPRVSTNLGPGRRTLSSSKSVPMLAPKKEKPSIPIEKSAVPDESIQDLRKTLSSFRSRYTRDVINYEKQNKSQLRLLCQELKDTLTLIDPSSDRSTTGSGPNKALPRSRSSTMSLSTSVSSSSLASIKDNTLPDMQEILQQFGDRLISLVDSKLGNVPNPSNSNSLDPDFFQLADSLKRTEISTTASEHNNV</sequence>
<evidence type="ECO:0000313" key="6">
    <source>
        <dbReference type="Proteomes" id="UP000189580"/>
    </source>
</evidence>
<dbReference type="EMBL" id="CP014503">
    <property type="protein sequence ID" value="ANB15277.1"/>
    <property type="molecule type" value="Genomic_DNA"/>
</dbReference>
<organism evidence="5 6">
    <name type="scientific">Sugiyamaella lignohabitans</name>
    <dbReference type="NCBI Taxonomy" id="796027"/>
    <lineage>
        <taxon>Eukaryota</taxon>
        <taxon>Fungi</taxon>
        <taxon>Dikarya</taxon>
        <taxon>Ascomycota</taxon>
        <taxon>Saccharomycotina</taxon>
        <taxon>Dipodascomycetes</taxon>
        <taxon>Dipodascales</taxon>
        <taxon>Trichomonascaceae</taxon>
        <taxon>Sugiyamaella</taxon>
    </lineage>
</organism>
<feature type="region of interest" description="Disordered" evidence="4">
    <location>
        <begin position="198"/>
        <end position="288"/>
    </location>
</feature>
<keyword evidence="2" id="KW-0677">Repeat</keyword>
<feature type="compositionally biased region" description="Low complexity" evidence="4">
    <location>
        <begin position="413"/>
        <end position="431"/>
    </location>
</feature>
<dbReference type="InterPro" id="IPR001680">
    <property type="entry name" value="WD40_rpt"/>
</dbReference>